<dbReference type="Proteomes" id="UP000256884">
    <property type="component" value="Unassembled WGS sequence"/>
</dbReference>
<reference evidence="1 2" key="1">
    <citation type="submission" date="2018-08" db="EMBL/GenBank/DDBJ databases">
        <title>Genomic Encyclopedia of Type Strains, Phase IV (KMG-IV): sequencing the most valuable type-strain genomes for metagenomic binning, comparative biology and taxonomic classification.</title>
        <authorList>
            <person name="Goeker M."/>
        </authorList>
    </citation>
    <scope>NUCLEOTIDE SEQUENCE [LARGE SCALE GENOMIC DNA]</scope>
    <source>
        <strain evidence="1 2">DSM 18841</strain>
    </source>
</reference>
<name>A0A3E0HVA7_9FLAO</name>
<evidence type="ECO:0000313" key="1">
    <source>
        <dbReference type="EMBL" id="REH50453.1"/>
    </source>
</evidence>
<organism evidence="1 2">
    <name type="scientific">Tenacibaculum gallaicum</name>
    <dbReference type="NCBI Taxonomy" id="561505"/>
    <lineage>
        <taxon>Bacteria</taxon>
        <taxon>Pseudomonadati</taxon>
        <taxon>Bacteroidota</taxon>
        <taxon>Flavobacteriia</taxon>
        <taxon>Flavobacteriales</taxon>
        <taxon>Flavobacteriaceae</taxon>
        <taxon>Tenacibaculum</taxon>
    </lineage>
</organism>
<gene>
    <name evidence="1" type="ORF">C7448_10465</name>
</gene>
<dbReference type="AlphaFoldDB" id="A0A3E0HVA7"/>
<accession>A0A3E0HVA7</accession>
<sequence>MIRYVAKMKKLFLFTLLLFLLSCKKKTDYYHGYIYSKEKKPLRNLKVVEDDNLKTFSLTDEKGYFNIPELNSFGGNLVVYTENNKVIDTIHTIFSNRGEKLNYRFINGRNDTLFIDTSRFK</sequence>
<keyword evidence="2" id="KW-1185">Reference proteome</keyword>
<evidence type="ECO:0000313" key="2">
    <source>
        <dbReference type="Proteomes" id="UP000256884"/>
    </source>
</evidence>
<proteinExistence type="predicted"/>
<dbReference type="PROSITE" id="PS51257">
    <property type="entry name" value="PROKAR_LIPOPROTEIN"/>
    <property type="match status" value="1"/>
</dbReference>
<comment type="caution">
    <text evidence="1">The sequence shown here is derived from an EMBL/GenBank/DDBJ whole genome shotgun (WGS) entry which is preliminary data.</text>
</comment>
<evidence type="ECO:0008006" key="3">
    <source>
        <dbReference type="Google" id="ProtNLM"/>
    </source>
</evidence>
<protein>
    <recommendedName>
        <fullName evidence="3">Carboxypeptidase regulatory-like domain-containing protein</fullName>
    </recommendedName>
</protein>
<dbReference type="EMBL" id="QUNS01000004">
    <property type="protein sequence ID" value="REH50453.1"/>
    <property type="molecule type" value="Genomic_DNA"/>
</dbReference>